<evidence type="ECO:0008006" key="5">
    <source>
        <dbReference type="Google" id="ProtNLM"/>
    </source>
</evidence>
<accession>A0A8E2F0Y3</accession>
<proteinExistence type="inferred from homology"/>
<reference evidence="3 4" key="1">
    <citation type="journal article" date="2016" name="Nat. Commun.">
        <title>Ectomycorrhizal ecology is imprinted in the genome of the dominant symbiotic fungus Cenococcum geophilum.</title>
        <authorList>
            <consortium name="DOE Joint Genome Institute"/>
            <person name="Peter M."/>
            <person name="Kohler A."/>
            <person name="Ohm R.A."/>
            <person name="Kuo A."/>
            <person name="Krutzmann J."/>
            <person name="Morin E."/>
            <person name="Arend M."/>
            <person name="Barry K.W."/>
            <person name="Binder M."/>
            <person name="Choi C."/>
            <person name="Clum A."/>
            <person name="Copeland A."/>
            <person name="Grisel N."/>
            <person name="Haridas S."/>
            <person name="Kipfer T."/>
            <person name="LaButti K."/>
            <person name="Lindquist E."/>
            <person name="Lipzen A."/>
            <person name="Maire R."/>
            <person name="Meier B."/>
            <person name="Mihaltcheva S."/>
            <person name="Molinier V."/>
            <person name="Murat C."/>
            <person name="Poggeler S."/>
            <person name="Quandt C.A."/>
            <person name="Sperisen C."/>
            <person name="Tritt A."/>
            <person name="Tisserant E."/>
            <person name="Crous P.W."/>
            <person name="Henrissat B."/>
            <person name="Nehls U."/>
            <person name="Egli S."/>
            <person name="Spatafora J.W."/>
            <person name="Grigoriev I.V."/>
            <person name="Martin F.M."/>
        </authorList>
    </citation>
    <scope>NUCLEOTIDE SEQUENCE [LARGE SCALE GENOMIC DNA]</scope>
    <source>
        <strain evidence="3 4">CBS 207.34</strain>
    </source>
</reference>
<dbReference type="AlphaFoldDB" id="A0A8E2F0Y3"/>
<dbReference type="OrthoDB" id="425534at2759"/>
<evidence type="ECO:0000256" key="1">
    <source>
        <dbReference type="ARBA" id="ARBA00010088"/>
    </source>
</evidence>
<dbReference type="GO" id="GO:0016787">
    <property type="term" value="F:hydrolase activity"/>
    <property type="evidence" value="ECO:0007669"/>
    <property type="project" value="UniProtKB-KW"/>
</dbReference>
<evidence type="ECO:0000313" key="3">
    <source>
        <dbReference type="EMBL" id="OCL08454.1"/>
    </source>
</evidence>
<comment type="similarity">
    <text evidence="1">Belongs to the peptidase S33 family.</text>
</comment>
<dbReference type="InterPro" id="IPR051601">
    <property type="entry name" value="Serine_prot/Carboxylest_S33"/>
</dbReference>
<gene>
    <name evidence="3" type="ORF">AOQ84DRAFT_293120</name>
</gene>
<dbReference type="Proteomes" id="UP000250140">
    <property type="component" value="Unassembled WGS sequence"/>
</dbReference>
<dbReference type="InterPro" id="IPR029058">
    <property type="entry name" value="AB_hydrolase_fold"/>
</dbReference>
<keyword evidence="2" id="KW-0378">Hydrolase</keyword>
<dbReference type="PANTHER" id="PTHR43248">
    <property type="entry name" value="2-SUCCINYL-6-HYDROXY-2,4-CYCLOHEXADIENE-1-CARBOXYLATE SYNTHASE"/>
    <property type="match status" value="1"/>
</dbReference>
<keyword evidence="4" id="KW-1185">Reference proteome</keyword>
<protein>
    <recommendedName>
        <fullName evidence="5">AB hydrolase-1 domain-containing protein</fullName>
    </recommendedName>
</protein>
<feature type="non-terminal residue" evidence="3">
    <location>
        <position position="308"/>
    </location>
</feature>
<dbReference type="EMBL" id="KV749656">
    <property type="protein sequence ID" value="OCL08454.1"/>
    <property type="molecule type" value="Genomic_DNA"/>
</dbReference>
<name>A0A8E2F0Y3_9PEZI</name>
<evidence type="ECO:0000313" key="4">
    <source>
        <dbReference type="Proteomes" id="UP000250140"/>
    </source>
</evidence>
<evidence type="ECO:0000256" key="2">
    <source>
        <dbReference type="ARBA" id="ARBA00022801"/>
    </source>
</evidence>
<dbReference type="SUPFAM" id="SSF53474">
    <property type="entry name" value="alpha/beta-Hydrolases"/>
    <property type="match status" value="1"/>
</dbReference>
<sequence length="308" mass="33514">MLHFPRFFLFPLTSIKTPVTTAGNSQLTLQTPTLKHLSFRKCYAGLQCAKLELPLDYWNGTNPDKTISLAIAKVPAKVPVTDPRYGGPILINPGGPGGSGVEFAVLAGVYLQQLVDSLEPPDSHPAENSTAKYYDIIGFDPRGIGKTSPLALCYDTGPVSWSWMLRELSEGILGSSDAALGRLWSMNEAVGDTCYRTTEGGDDIKQFITTASVARDMVELIEKHGEWKQAEAQRLLSQASASSAQSRKTGHCQPPNLPPHLLYKPGEEKLQYWGFSYGTFLGATFAAMFPARVSRLVLDGVVDAADYL</sequence>
<dbReference type="PANTHER" id="PTHR43248:SF25">
    <property type="entry name" value="AB HYDROLASE-1 DOMAIN-CONTAINING PROTEIN-RELATED"/>
    <property type="match status" value="1"/>
</dbReference>
<organism evidence="3 4">
    <name type="scientific">Glonium stellatum</name>
    <dbReference type="NCBI Taxonomy" id="574774"/>
    <lineage>
        <taxon>Eukaryota</taxon>
        <taxon>Fungi</taxon>
        <taxon>Dikarya</taxon>
        <taxon>Ascomycota</taxon>
        <taxon>Pezizomycotina</taxon>
        <taxon>Dothideomycetes</taxon>
        <taxon>Pleosporomycetidae</taxon>
        <taxon>Gloniales</taxon>
        <taxon>Gloniaceae</taxon>
        <taxon>Glonium</taxon>
    </lineage>
</organism>
<dbReference type="Gene3D" id="3.40.50.1820">
    <property type="entry name" value="alpha/beta hydrolase"/>
    <property type="match status" value="1"/>
</dbReference>